<gene>
    <name evidence="2" type="ORF">LQV63_16315</name>
</gene>
<sequence length="116" mass="12474">MSEARQDERFDSQNVVEASENPDSSVGANANSSAIAHGGVGGTGGAGGTGGQALNITYVDNYSIITMLYTLILMLADGTSNQKAKIDFFLPMLHSIMEEQKEYRQTLLETLQSVKR</sequence>
<proteinExistence type="predicted"/>
<dbReference type="RefSeq" id="WP_233697506.1">
    <property type="nucleotide sequence ID" value="NZ_JAJNBZ010000013.1"/>
</dbReference>
<protein>
    <submittedName>
        <fullName evidence="2">Uncharacterized protein</fullName>
    </submittedName>
</protein>
<accession>A0ABS8YIU9</accession>
<evidence type="ECO:0000256" key="1">
    <source>
        <dbReference type="SAM" id="MobiDB-lite"/>
    </source>
</evidence>
<evidence type="ECO:0000313" key="3">
    <source>
        <dbReference type="Proteomes" id="UP001199916"/>
    </source>
</evidence>
<organism evidence="2 3">
    <name type="scientific">Paenibacillus profundus</name>
    <dbReference type="NCBI Taxonomy" id="1173085"/>
    <lineage>
        <taxon>Bacteria</taxon>
        <taxon>Bacillati</taxon>
        <taxon>Bacillota</taxon>
        <taxon>Bacilli</taxon>
        <taxon>Bacillales</taxon>
        <taxon>Paenibacillaceae</taxon>
        <taxon>Paenibacillus</taxon>
    </lineage>
</organism>
<comment type="caution">
    <text evidence="2">The sequence shown here is derived from an EMBL/GenBank/DDBJ whole genome shotgun (WGS) entry which is preliminary data.</text>
</comment>
<dbReference type="EMBL" id="JAJNBZ010000013">
    <property type="protein sequence ID" value="MCE5170869.1"/>
    <property type="molecule type" value="Genomic_DNA"/>
</dbReference>
<evidence type="ECO:0000313" key="2">
    <source>
        <dbReference type="EMBL" id="MCE5170869.1"/>
    </source>
</evidence>
<reference evidence="2 3" key="1">
    <citation type="submission" date="2021-11" db="EMBL/GenBank/DDBJ databases">
        <title>Draft genome sequence of Paenibacillus profundus YoMME, a new Gram-positive bacteria with exoelectrogenic properties.</title>
        <authorList>
            <person name="Hubenova Y."/>
            <person name="Hubenova E."/>
            <person name="Manasiev Y."/>
            <person name="Peykov S."/>
            <person name="Mitov M."/>
        </authorList>
    </citation>
    <scope>NUCLEOTIDE SEQUENCE [LARGE SCALE GENOMIC DNA]</scope>
    <source>
        <strain evidence="2 3">YoMME</strain>
    </source>
</reference>
<feature type="region of interest" description="Disordered" evidence="1">
    <location>
        <begin position="1"/>
        <end position="42"/>
    </location>
</feature>
<feature type="compositionally biased region" description="Basic and acidic residues" evidence="1">
    <location>
        <begin position="1"/>
        <end position="11"/>
    </location>
</feature>
<dbReference type="Proteomes" id="UP001199916">
    <property type="component" value="Unassembled WGS sequence"/>
</dbReference>
<keyword evidence="3" id="KW-1185">Reference proteome</keyword>
<name>A0ABS8YIU9_9BACL</name>
<feature type="compositionally biased region" description="Polar residues" evidence="1">
    <location>
        <begin position="12"/>
        <end position="34"/>
    </location>
</feature>